<dbReference type="HOGENOM" id="CLU_2238980_0_0_1"/>
<accession>G0MW25</accession>
<name>G0MW25_CAEBE</name>
<protein>
    <submittedName>
        <fullName evidence="1">Uncharacterized protein</fullName>
    </submittedName>
</protein>
<proteinExistence type="predicted"/>
<gene>
    <name evidence="1" type="ORF">CAEBREN_23514</name>
</gene>
<dbReference type="EMBL" id="GL379815">
    <property type="protein sequence ID" value="EGT45227.1"/>
    <property type="molecule type" value="Genomic_DNA"/>
</dbReference>
<sequence length="105" mass="11623">MELVNESSKPSNSDEFLAQIEVPADAAPNQACQVLVSDIPVGINRQPYHIPLPETCADILPKFKVHEDPNFPESVKIAKTILRKGQKKVSNVAEYPDDRLSNTIL</sequence>
<dbReference type="Proteomes" id="UP000008068">
    <property type="component" value="Unassembled WGS sequence"/>
</dbReference>
<organism evidence="2">
    <name type="scientific">Caenorhabditis brenneri</name>
    <name type="common">Nematode worm</name>
    <dbReference type="NCBI Taxonomy" id="135651"/>
    <lineage>
        <taxon>Eukaryota</taxon>
        <taxon>Metazoa</taxon>
        <taxon>Ecdysozoa</taxon>
        <taxon>Nematoda</taxon>
        <taxon>Chromadorea</taxon>
        <taxon>Rhabditida</taxon>
        <taxon>Rhabditina</taxon>
        <taxon>Rhabditomorpha</taxon>
        <taxon>Rhabditoidea</taxon>
        <taxon>Rhabditidae</taxon>
        <taxon>Peloderinae</taxon>
        <taxon>Caenorhabditis</taxon>
    </lineage>
</organism>
<reference evidence="2" key="1">
    <citation type="submission" date="2011-07" db="EMBL/GenBank/DDBJ databases">
        <authorList>
            <consortium name="Caenorhabditis brenneri Sequencing and Analysis Consortium"/>
            <person name="Wilson R.K."/>
        </authorList>
    </citation>
    <scope>NUCLEOTIDE SEQUENCE [LARGE SCALE GENOMIC DNA]</scope>
    <source>
        <strain evidence="2">PB2801</strain>
    </source>
</reference>
<evidence type="ECO:0000313" key="1">
    <source>
        <dbReference type="EMBL" id="EGT45227.1"/>
    </source>
</evidence>
<evidence type="ECO:0000313" key="2">
    <source>
        <dbReference type="Proteomes" id="UP000008068"/>
    </source>
</evidence>
<dbReference type="AlphaFoldDB" id="G0MW25"/>
<keyword evidence="2" id="KW-1185">Reference proteome</keyword>
<dbReference type="InParanoid" id="G0MW25"/>